<sequence length="120" mass="14096">MAKVHKFAPALLCSVFLVACNSDPIEDIENTNQYSWQRYMNATEFEQLQEGMTYMEVVEIVRGAEQKKEDGKYIWHDEQLMTTAYAITFEQDKLKMKEKIMIQGHSKRDLAEEEKERAKP</sequence>
<organism evidence="3 4">
    <name type="scientific">Caryophanon latum</name>
    <dbReference type="NCBI Taxonomy" id="33977"/>
    <lineage>
        <taxon>Bacteria</taxon>
        <taxon>Bacillati</taxon>
        <taxon>Bacillota</taxon>
        <taxon>Bacilli</taxon>
        <taxon>Bacillales</taxon>
        <taxon>Caryophanaceae</taxon>
        <taxon>Caryophanon</taxon>
    </lineage>
</organism>
<dbReference type="Gene3D" id="3.30.1450.10">
    <property type="match status" value="1"/>
</dbReference>
<feature type="signal peptide" evidence="2">
    <location>
        <begin position="1"/>
        <end position="19"/>
    </location>
</feature>
<dbReference type="Proteomes" id="UP000093482">
    <property type="component" value="Unassembled WGS sequence"/>
</dbReference>
<protein>
    <recommendedName>
        <fullName evidence="5">DUF3862 domain-containing protein</fullName>
    </recommendedName>
</protein>
<accession>A0A1C0YPF3</accession>
<comment type="caution">
    <text evidence="3">The sequence shown here is derived from an EMBL/GenBank/DDBJ whole genome shotgun (WGS) entry which is preliminary data.</text>
</comment>
<evidence type="ECO:0000256" key="2">
    <source>
        <dbReference type="SAM" id="SignalP"/>
    </source>
</evidence>
<feature type="chain" id="PRO_5039586682" description="DUF3862 domain-containing protein" evidence="2">
    <location>
        <begin position="20"/>
        <end position="120"/>
    </location>
</feature>
<evidence type="ECO:0000313" key="4">
    <source>
        <dbReference type="Proteomes" id="UP000093482"/>
    </source>
</evidence>
<dbReference type="EMBL" id="MATO01000049">
    <property type="protein sequence ID" value="OCS88959.1"/>
    <property type="molecule type" value="Genomic_DNA"/>
</dbReference>
<proteinExistence type="predicted"/>
<keyword evidence="1 2" id="KW-0732">Signal</keyword>
<dbReference type="OrthoDB" id="2454707at2"/>
<keyword evidence="4" id="KW-1185">Reference proteome</keyword>
<dbReference type="InterPro" id="IPR037873">
    <property type="entry name" value="BamE-like"/>
</dbReference>
<dbReference type="AlphaFoldDB" id="A0A1C0YPF3"/>
<name>A0A1C0YPF3_9BACL</name>
<dbReference type="RefSeq" id="WP_066465555.1">
    <property type="nucleotide sequence ID" value="NZ_MATO01000049.1"/>
</dbReference>
<gene>
    <name evidence="3" type="ORF">A6K76_13485</name>
</gene>
<evidence type="ECO:0000313" key="3">
    <source>
        <dbReference type="EMBL" id="OCS88959.1"/>
    </source>
</evidence>
<evidence type="ECO:0000256" key="1">
    <source>
        <dbReference type="ARBA" id="ARBA00022729"/>
    </source>
</evidence>
<reference evidence="3 4" key="1">
    <citation type="submission" date="2016-07" db="EMBL/GenBank/DDBJ databases">
        <title>Caryophanon latum genome sequencing.</title>
        <authorList>
            <person name="Verma A."/>
            <person name="Pal Y."/>
            <person name="Krishnamurthi S."/>
        </authorList>
    </citation>
    <scope>NUCLEOTIDE SEQUENCE [LARGE SCALE GENOMIC DNA]</scope>
    <source>
        <strain evidence="3 4">DSM 14151</strain>
    </source>
</reference>
<evidence type="ECO:0008006" key="5">
    <source>
        <dbReference type="Google" id="ProtNLM"/>
    </source>
</evidence>
<dbReference type="PROSITE" id="PS51257">
    <property type="entry name" value="PROKAR_LIPOPROTEIN"/>
    <property type="match status" value="1"/>
</dbReference>